<dbReference type="Proteomes" id="UP000534783">
    <property type="component" value="Unassembled WGS sequence"/>
</dbReference>
<organism evidence="8 9">
    <name type="scientific">Candidatus Manganitrophus noduliformans</name>
    <dbReference type="NCBI Taxonomy" id="2606439"/>
    <lineage>
        <taxon>Bacteria</taxon>
        <taxon>Pseudomonadati</taxon>
        <taxon>Nitrospirota</taxon>
        <taxon>Nitrospiria</taxon>
        <taxon>Candidatus Troglogloeales</taxon>
        <taxon>Candidatus Manganitrophaceae</taxon>
        <taxon>Candidatus Manganitrophus</taxon>
    </lineage>
</organism>
<comment type="caution">
    <text evidence="8">The sequence shown here is derived from an EMBL/GenBank/DDBJ whole genome shotgun (WGS) entry which is preliminary data.</text>
</comment>
<reference evidence="8 9" key="1">
    <citation type="journal article" date="2020" name="Nature">
        <title>Bacterial chemolithoautotrophy via manganese oxidation.</title>
        <authorList>
            <person name="Yu H."/>
            <person name="Leadbetter J.R."/>
        </authorList>
    </citation>
    <scope>NUCLEOTIDE SEQUENCE [LARGE SCALE GENOMIC DNA]</scope>
    <source>
        <strain evidence="8 9">Mn-1</strain>
    </source>
</reference>
<feature type="modified residue" description="4-aspartylphosphate" evidence="6">
    <location>
        <position position="54"/>
    </location>
</feature>
<evidence type="ECO:0000256" key="2">
    <source>
        <dbReference type="ARBA" id="ARBA00023012"/>
    </source>
</evidence>
<keyword evidence="4" id="KW-0238">DNA-binding</keyword>
<dbReference type="InterPro" id="IPR011006">
    <property type="entry name" value="CheY-like_superfamily"/>
</dbReference>
<dbReference type="AlphaFoldDB" id="A0A7X6DRG7"/>
<name>A0A7X6DRG7_9BACT</name>
<dbReference type="PROSITE" id="PS50110">
    <property type="entry name" value="RESPONSE_REGULATORY"/>
    <property type="match status" value="1"/>
</dbReference>
<evidence type="ECO:0000313" key="9">
    <source>
        <dbReference type="Proteomes" id="UP000534783"/>
    </source>
</evidence>
<dbReference type="InterPro" id="IPR050595">
    <property type="entry name" value="Bact_response_regulator"/>
</dbReference>
<dbReference type="Pfam" id="PF00072">
    <property type="entry name" value="Response_reg"/>
    <property type="match status" value="1"/>
</dbReference>
<evidence type="ECO:0000256" key="5">
    <source>
        <dbReference type="ARBA" id="ARBA00023163"/>
    </source>
</evidence>
<keyword evidence="5" id="KW-0804">Transcription</keyword>
<dbReference type="GO" id="GO:0003677">
    <property type="term" value="F:DNA binding"/>
    <property type="evidence" value="ECO:0007669"/>
    <property type="project" value="UniProtKB-KW"/>
</dbReference>
<evidence type="ECO:0000259" key="7">
    <source>
        <dbReference type="PROSITE" id="PS50110"/>
    </source>
</evidence>
<keyword evidence="1 6" id="KW-0597">Phosphoprotein</keyword>
<dbReference type="FunFam" id="3.40.50.2300:FF:000001">
    <property type="entry name" value="DNA-binding response regulator PhoB"/>
    <property type="match status" value="1"/>
</dbReference>
<dbReference type="SUPFAM" id="SSF52172">
    <property type="entry name" value="CheY-like"/>
    <property type="match status" value="1"/>
</dbReference>
<dbReference type="GO" id="GO:0000160">
    <property type="term" value="P:phosphorelay signal transduction system"/>
    <property type="evidence" value="ECO:0007669"/>
    <property type="project" value="UniProtKB-KW"/>
</dbReference>
<proteinExistence type="predicted"/>
<feature type="domain" description="Response regulatory" evidence="7">
    <location>
        <begin position="5"/>
        <end position="121"/>
    </location>
</feature>
<dbReference type="PANTHER" id="PTHR44591">
    <property type="entry name" value="STRESS RESPONSE REGULATOR PROTEIN 1"/>
    <property type="match status" value="1"/>
</dbReference>
<dbReference type="PANTHER" id="PTHR44591:SF3">
    <property type="entry name" value="RESPONSE REGULATORY DOMAIN-CONTAINING PROTEIN"/>
    <property type="match status" value="1"/>
</dbReference>
<keyword evidence="3" id="KW-0805">Transcription regulation</keyword>
<evidence type="ECO:0000256" key="3">
    <source>
        <dbReference type="ARBA" id="ARBA00023015"/>
    </source>
</evidence>
<dbReference type="InterPro" id="IPR001789">
    <property type="entry name" value="Sig_transdc_resp-reg_receiver"/>
</dbReference>
<gene>
    <name evidence="8" type="ORF">MNODULE_14880</name>
</gene>
<sequence>MNPKKVLIVDDEEFVRQLIQIKLKFCGIETVEAGNGVEAIEKAVSERPDLILLDVMMPKMNGFEACQRLKANQETSHIPIIMLTARGDPSAKERGENAGALEYLTKPFSPQKLAERVLEILKEFESRG</sequence>
<evidence type="ECO:0000313" key="8">
    <source>
        <dbReference type="EMBL" id="NKE72031.1"/>
    </source>
</evidence>
<keyword evidence="9" id="KW-1185">Reference proteome</keyword>
<protein>
    <submittedName>
        <fullName evidence="8">Response regulator</fullName>
    </submittedName>
</protein>
<dbReference type="EMBL" id="VTOW01000003">
    <property type="protein sequence ID" value="NKE72031.1"/>
    <property type="molecule type" value="Genomic_DNA"/>
</dbReference>
<keyword evidence="2" id="KW-0902">Two-component regulatory system</keyword>
<evidence type="ECO:0000256" key="4">
    <source>
        <dbReference type="ARBA" id="ARBA00023125"/>
    </source>
</evidence>
<dbReference type="RefSeq" id="WP_168061330.1">
    <property type="nucleotide sequence ID" value="NZ_VTOW01000003.1"/>
</dbReference>
<accession>A0A7X6DRG7</accession>
<dbReference type="Gene3D" id="3.40.50.2300">
    <property type="match status" value="1"/>
</dbReference>
<dbReference type="SMART" id="SM00448">
    <property type="entry name" value="REC"/>
    <property type="match status" value="1"/>
</dbReference>
<evidence type="ECO:0000256" key="1">
    <source>
        <dbReference type="ARBA" id="ARBA00022553"/>
    </source>
</evidence>
<evidence type="ECO:0000256" key="6">
    <source>
        <dbReference type="PROSITE-ProRule" id="PRU00169"/>
    </source>
</evidence>